<dbReference type="VEuPathDB" id="VectorBase:CSON011766"/>
<name>A0A336M803_CULSO</name>
<proteinExistence type="predicted"/>
<dbReference type="InterPro" id="IPR052004">
    <property type="entry name" value="Dynein_assembly_factor_4"/>
</dbReference>
<dbReference type="PANTHER" id="PTHR46492:SF1">
    <property type="entry name" value="DYNEIN AXONEMAL ASSEMBLY FACTOR 4"/>
    <property type="match status" value="1"/>
</dbReference>
<dbReference type="OMA" id="ELAAWHF"/>
<feature type="domain" description="CS" evidence="1">
    <location>
        <begin position="3"/>
        <end position="88"/>
    </location>
</feature>
<reference evidence="2" key="1">
    <citation type="submission" date="2018-07" db="EMBL/GenBank/DDBJ databases">
        <authorList>
            <person name="Quirk P.G."/>
            <person name="Krulwich T.A."/>
        </authorList>
    </citation>
    <scope>NUCLEOTIDE SEQUENCE</scope>
</reference>
<dbReference type="GO" id="GO:0003341">
    <property type="term" value="P:cilium movement"/>
    <property type="evidence" value="ECO:0007669"/>
    <property type="project" value="TreeGrafter"/>
</dbReference>
<dbReference type="GO" id="GO:0036159">
    <property type="term" value="P:inner dynein arm assembly"/>
    <property type="evidence" value="ECO:0007669"/>
    <property type="project" value="TreeGrafter"/>
</dbReference>
<dbReference type="GO" id="GO:0036158">
    <property type="term" value="P:outer dynein arm assembly"/>
    <property type="evidence" value="ECO:0007669"/>
    <property type="project" value="TreeGrafter"/>
</dbReference>
<dbReference type="PROSITE" id="PS51203">
    <property type="entry name" value="CS"/>
    <property type="match status" value="1"/>
</dbReference>
<dbReference type="SUPFAM" id="SSF48452">
    <property type="entry name" value="TPR-like"/>
    <property type="match status" value="1"/>
</dbReference>
<organism evidence="2">
    <name type="scientific">Culicoides sonorensis</name>
    <name type="common">Biting midge</name>
    <dbReference type="NCBI Taxonomy" id="179676"/>
    <lineage>
        <taxon>Eukaryota</taxon>
        <taxon>Metazoa</taxon>
        <taxon>Ecdysozoa</taxon>
        <taxon>Arthropoda</taxon>
        <taxon>Hexapoda</taxon>
        <taxon>Insecta</taxon>
        <taxon>Pterygota</taxon>
        <taxon>Neoptera</taxon>
        <taxon>Endopterygota</taxon>
        <taxon>Diptera</taxon>
        <taxon>Nematocera</taxon>
        <taxon>Chironomoidea</taxon>
        <taxon>Ceratopogonidae</taxon>
        <taxon>Ceratopogoninae</taxon>
        <taxon>Culicoides</taxon>
        <taxon>Monoculicoides</taxon>
    </lineage>
</organism>
<dbReference type="InterPro" id="IPR019734">
    <property type="entry name" value="TPR_rpt"/>
</dbReference>
<dbReference type="Gene3D" id="2.60.40.790">
    <property type="match status" value="1"/>
</dbReference>
<evidence type="ECO:0000313" key="2">
    <source>
        <dbReference type="EMBL" id="SSX24973.1"/>
    </source>
</evidence>
<dbReference type="AlphaFoldDB" id="A0A336M803"/>
<dbReference type="InterPro" id="IPR007052">
    <property type="entry name" value="CS_dom"/>
</dbReference>
<dbReference type="PANTHER" id="PTHR46492">
    <property type="entry name" value="DYNEIN ASSEMBLY FACTOR 4, AXONEMAL"/>
    <property type="match status" value="1"/>
</dbReference>
<dbReference type="EMBL" id="UFQT01000524">
    <property type="protein sequence ID" value="SSX24973.1"/>
    <property type="molecule type" value="Genomic_DNA"/>
</dbReference>
<evidence type="ECO:0000259" key="1">
    <source>
        <dbReference type="PROSITE" id="PS51203"/>
    </source>
</evidence>
<protein>
    <submittedName>
        <fullName evidence="2">CSON011766 protein</fullName>
    </submittedName>
</protein>
<dbReference type="Pfam" id="PF04969">
    <property type="entry name" value="CS"/>
    <property type="match status" value="1"/>
</dbReference>
<dbReference type="InterPro" id="IPR008978">
    <property type="entry name" value="HSP20-like_chaperone"/>
</dbReference>
<accession>A0A336M803</accession>
<dbReference type="InterPro" id="IPR011990">
    <property type="entry name" value="TPR-like_helical_dom_sf"/>
</dbReference>
<dbReference type="SUPFAM" id="SSF49764">
    <property type="entry name" value="HSP20-like chaperones"/>
    <property type="match status" value="1"/>
</dbReference>
<gene>
    <name evidence="2" type="primary">CSON011766</name>
</gene>
<sequence length="373" mass="43778">MPVFLKDAKWDQNYDEIKIEIQLKRITRTPIDIFTSSKYLKVHCSSTYIWEAFLLHEIRDEESRCKIFPTYIQFVLKKKVPFQWNSLEKNVDSDEKAKIRIEAVAEKHNTTVKNCTEISKYIDEKKREEIINSTSRDAKQRETYQQMVKSAIHYELKKTDEVETVKSNNFVYNLADTPNIEIKDSISLPVVRKAKTIGITFSDRNFITPKRESQEEEERKWLLKQKEARKAIGFVEEDLRPEERNPQWLKEKGDDFFKNQNYLGAISAYSTAIMLCDKYWELFLNRSAAHFACKNFKKCIEDCTHALELLSPPCEANLDARKSCLIRRGAALARLGLIRQSYDEILAALKLKPDKILERDAEMLRCKLENELN</sequence>
<dbReference type="SMART" id="SM00028">
    <property type="entry name" value="TPR"/>
    <property type="match status" value="3"/>
</dbReference>
<dbReference type="Gene3D" id="1.25.40.10">
    <property type="entry name" value="Tetratricopeptide repeat domain"/>
    <property type="match status" value="1"/>
</dbReference>